<comment type="caution">
    <text evidence="1">The sequence shown here is derived from an EMBL/GenBank/DDBJ whole genome shotgun (WGS) entry which is preliminary data.</text>
</comment>
<dbReference type="NCBIfam" id="NF000539">
    <property type="entry name" value="plantaricin"/>
    <property type="match status" value="1"/>
</dbReference>
<dbReference type="InterPro" id="IPR029243">
    <property type="entry name" value="Lantibiotic_alpha"/>
</dbReference>
<dbReference type="AlphaFoldDB" id="A0A9X6FEQ4"/>
<dbReference type="Pfam" id="PF14867">
    <property type="entry name" value="Lantibiotic_a"/>
    <property type="match status" value="1"/>
</dbReference>
<proteinExistence type="predicted"/>
<organism evidence="1 2">
    <name type="scientific">Bacillus thuringiensis serovar yosoo</name>
    <dbReference type="NCBI Taxonomy" id="180848"/>
    <lineage>
        <taxon>Bacteria</taxon>
        <taxon>Bacillati</taxon>
        <taxon>Bacillota</taxon>
        <taxon>Bacilli</taxon>
        <taxon>Bacillales</taxon>
        <taxon>Bacillaceae</taxon>
        <taxon>Bacillus</taxon>
        <taxon>Bacillus cereus group</taxon>
    </lineage>
</organism>
<dbReference type="GO" id="GO:0050830">
    <property type="term" value="P:defense response to Gram-positive bacterium"/>
    <property type="evidence" value="ECO:0007669"/>
    <property type="project" value="InterPro"/>
</dbReference>
<sequence length="86" mass="9671">MRKYNIIQNWKNPMKKTEVGTIENPVGNIFEEISDTDLQMAGGEDASNYSLIIDIDRMSKILGNKGRICTYTLECTAGCNLNPNKK</sequence>
<gene>
    <name evidence="1" type="ORF">BK746_03995</name>
</gene>
<dbReference type="Proteomes" id="UP000195129">
    <property type="component" value="Unassembled WGS sequence"/>
</dbReference>
<dbReference type="RefSeq" id="WP_001233918.1">
    <property type="nucleotide sequence ID" value="NZ_NFDN01000020.1"/>
</dbReference>
<evidence type="ECO:0000313" key="1">
    <source>
        <dbReference type="EMBL" id="OTY63037.1"/>
    </source>
</evidence>
<evidence type="ECO:0008006" key="3">
    <source>
        <dbReference type="Google" id="ProtNLM"/>
    </source>
</evidence>
<reference evidence="1 2" key="1">
    <citation type="submission" date="2016-10" db="EMBL/GenBank/DDBJ databases">
        <title>Comparative genomics of Bacillus thuringiensis reveals a path to pathogens against multiple invertebrate hosts.</title>
        <authorList>
            <person name="Zheng J."/>
            <person name="Gao Q."/>
            <person name="Liu H."/>
            <person name="Peng D."/>
            <person name="Ruan L."/>
            <person name="Sun M."/>
        </authorList>
    </citation>
    <scope>NUCLEOTIDE SEQUENCE [LARGE SCALE GENOMIC DNA]</scope>
    <source>
        <strain evidence="1">BGSC 4CA1</strain>
    </source>
</reference>
<dbReference type="EMBL" id="NFDN01000020">
    <property type="protein sequence ID" value="OTY63037.1"/>
    <property type="molecule type" value="Genomic_DNA"/>
</dbReference>
<name>A0A9X6FEQ4_BACTU</name>
<evidence type="ECO:0000313" key="2">
    <source>
        <dbReference type="Proteomes" id="UP000195129"/>
    </source>
</evidence>
<protein>
    <recommendedName>
        <fullName evidence="3">Plantaricin C family lantibiotic</fullName>
    </recommendedName>
</protein>
<accession>A0A9X6FEQ4</accession>